<organism evidence="1 2">
    <name type="scientific">Aquariibacter lacus</name>
    <dbReference type="NCBI Taxonomy" id="2801332"/>
    <lineage>
        <taxon>Bacteria</taxon>
        <taxon>Pseudomonadati</taxon>
        <taxon>Pseudomonadota</taxon>
        <taxon>Betaproteobacteria</taxon>
        <taxon>Burkholderiales</taxon>
        <taxon>Sphaerotilaceae</taxon>
        <taxon>Aquariibacter</taxon>
    </lineage>
</organism>
<evidence type="ECO:0000313" key="1">
    <source>
        <dbReference type="EMBL" id="MBL0719534.1"/>
    </source>
</evidence>
<dbReference type="Proteomes" id="UP000643207">
    <property type="component" value="Unassembled WGS sequence"/>
</dbReference>
<name>A0A9X0XD01_9BURK</name>
<evidence type="ECO:0008006" key="3">
    <source>
        <dbReference type="Google" id="ProtNLM"/>
    </source>
</evidence>
<reference evidence="1 2" key="1">
    <citation type="submission" date="2021-01" db="EMBL/GenBank/DDBJ databases">
        <title>Piscinibacter sp. Jin2 Genome sequencing and assembly.</title>
        <authorList>
            <person name="Kim I."/>
        </authorList>
    </citation>
    <scope>NUCLEOTIDE SEQUENCE [LARGE SCALE GENOMIC DNA]</scope>
    <source>
        <strain evidence="1 2">Jin2</strain>
    </source>
</reference>
<dbReference type="RefSeq" id="WP_201824877.1">
    <property type="nucleotide sequence ID" value="NZ_JAERRA010000001.1"/>
</dbReference>
<dbReference type="EMBL" id="JAERRA010000001">
    <property type="protein sequence ID" value="MBL0719534.1"/>
    <property type="molecule type" value="Genomic_DNA"/>
</dbReference>
<keyword evidence="2" id="KW-1185">Reference proteome</keyword>
<protein>
    <recommendedName>
        <fullName evidence="3">Polysaccharide pyruvyl transferase family protein</fullName>
    </recommendedName>
</protein>
<comment type="caution">
    <text evidence="1">The sequence shown here is derived from an EMBL/GenBank/DDBJ whole genome shotgun (WGS) entry which is preliminary data.</text>
</comment>
<evidence type="ECO:0000313" key="2">
    <source>
        <dbReference type="Proteomes" id="UP000643207"/>
    </source>
</evidence>
<dbReference type="AlphaFoldDB" id="A0A9X0XD01"/>
<sequence length="352" mass="39637">MYSVDLAADPVLRGLGWFPQYYVSQNRTRVGRLRFNLLRDPRQLQDHQALVYWGDFQNNALWALESYFDRERRLHGVLDPAEALVNWQSLYLPDPDQLPDGMRVVAAGGCFLGLQGALTERPELAKASARFLQRCDAVIVRDTGSLRALQRLGQNYDLELRGLNLGFDCASLADWPAPSRWRGGWFAHAFGRGLPPGDAARLVVEVERVTGLRGISIDWLIQRRPRRLSDLGFRWHRRLMRHTRFCLTDTYHFAINAMGLGSLPIMIGRAAGPSLSTLNEAKKQILYAMTRLDEAHLRLPGEAHTAAAPCVLRETAERIGKLAAGLAGDPGWRDGFLYCRARMARHLAEVLA</sequence>
<accession>A0A9X0XD01</accession>
<gene>
    <name evidence="1" type="ORF">JI742_06490</name>
</gene>
<proteinExistence type="predicted"/>